<evidence type="ECO:0000259" key="15">
    <source>
        <dbReference type="Pfam" id="PF07715"/>
    </source>
</evidence>
<dbReference type="Gene3D" id="2.170.130.10">
    <property type="entry name" value="TonB-dependent receptor, plug domain"/>
    <property type="match status" value="1"/>
</dbReference>
<dbReference type="OrthoDB" id="9764669at2"/>
<dbReference type="PANTHER" id="PTHR30069:SF29">
    <property type="entry name" value="HEMOGLOBIN AND HEMOGLOBIN-HAPTOGLOBIN-BINDING PROTEIN 1-RELATED"/>
    <property type="match status" value="1"/>
</dbReference>
<evidence type="ECO:0000256" key="9">
    <source>
        <dbReference type="ARBA" id="ARBA00023170"/>
    </source>
</evidence>
<evidence type="ECO:0000256" key="1">
    <source>
        <dbReference type="ARBA" id="ARBA00004571"/>
    </source>
</evidence>
<keyword evidence="6" id="KW-0732">Signal</keyword>
<feature type="short sequence motif" description="TonB C-terminal box" evidence="12">
    <location>
        <begin position="660"/>
        <end position="677"/>
    </location>
</feature>
<evidence type="ECO:0000256" key="13">
    <source>
        <dbReference type="RuleBase" id="RU003357"/>
    </source>
</evidence>
<evidence type="ECO:0000256" key="5">
    <source>
        <dbReference type="ARBA" id="ARBA00022692"/>
    </source>
</evidence>
<sequence>MRIKLIKSIFTTISVTLLVLINFTCLAAEEKATLVKLSLKELLTLKIASRQNETIYSAPSSVTLITDEQLTRMGLTNLQAILNFVPGYQSSRDIEQGTANRITARGRSTALSESVLVLLDGQKLNDLYSGGVSILNRLLTLGHVEKIEIIRGPGSALYGSSAFLGAINIVTTTQKNQLKFRQGSFGEQSASLLFSHSFASTVDDRQNSSTNTLDLFIESFDQSGEKYQLADFLGTETTTTDPIDGHDLYLKYRLNQWSINARHMQRNLSQFMTFGALGNDSNQEETAQSSISLEYSQIISDEFKHTVKVSHSNDKWNTRALLLLDNTELAPGVFLEENFVGGPYLKSQNTKINWDSSYQFAQNNLLSIGLSSETAKISDVANVTTHNPITLDYFGGFVASRDQLNFNDRNKRDIFSFYIQERYQFNPNWQLTAGVRYDDYSDFGQSTNPRVAIVWSPTDQNSLKFLYGTAFRAPNFLELYDKNNPVDFGNVNLKAEKVNTTEVGWVVSNNQWNLEVTAFHNHFENLIVLGAPIVAPDNPLLAPSFSNSSSTHTTGIETEYQMQLMDEFQLKLIWNWFSDDSNINISKNTGAFILNYKWPDINFNLNSFYRGKNNSIEGQDSYFVTNANLRYSLTPKTTITFSSNNLFNEQYRTLSSVYSEGVANRGRSIQLGVEISF</sequence>
<evidence type="ECO:0000256" key="11">
    <source>
        <dbReference type="PROSITE-ProRule" id="PRU01360"/>
    </source>
</evidence>
<name>A0A545UIN0_9GAMM</name>
<accession>A0A545UIN0</accession>
<evidence type="ECO:0000256" key="8">
    <source>
        <dbReference type="ARBA" id="ARBA00023136"/>
    </source>
</evidence>
<dbReference type="GO" id="GO:0009279">
    <property type="term" value="C:cell outer membrane"/>
    <property type="evidence" value="ECO:0007669"/>
    <property type="project" value="UniProtKB-SubCell"/>
</dbReference>
<keyword evidence="5 11" id="KW-0812">Transmembrane</keyword>
<keyword evidence="9 16" id="KW-0675">Receptor</keyword>
<dbReference type="Proteomes" id="UP000315439">
    <property type="component" value="Unassembled WGS sequence"/>
</dbReference>
<keyword evidence="17" id="KW-1185">Reference proteome</keyword>
<feature type="domain" description="TonB-dependent receptor plug" evidence="15">
    <location>
        <begin position="56"/>
        <end position="165"/>
    </location>
</feature>
<keyword evidence="8 11" id="KW-0472">Membrane</keyword>
<dbReference type="EMBL" id="VIKS01000001">
    <property type="protein sequence ID" value="TQV89321.1"/>
    <property type="molecule type" value="Genomic_DNA"/>
</dbReference>
<evidence type="ECO:0000256" key="7">
    <source>
        <dbReference type="ARBA" id="ARBA00023077"/>
    </source>
</evidence>
<dbReference type="InterPro" id="IPR039426">
    <property type="entry name" value="TonB-dep_rcpt-like"/>
</dbReference>
<evidence type="ECO:0000256" key="6">
    <source>
        <dbReference type="ARBA" id="ARBA00022729"/>
    </source>
</evidence>
<dbReference type="InterPro" id="IPR036942">
    <property type="entry name" value="Beta-barrel_TonB_sf"/>
</dbReference>
<dbReference type="CDD" id="cd01347">
    <property type="entry name" value="ligand_gated_channel"/>
    <property type="match status" value="1"/>
</dbReference>
<evidence type="ECO:0000256" key="10">
    <source>
        <dbReference type="ARBA" id="ARBA00023237"/>
    </source>
</evidence>
<comment type="subcellular location">
    <subcellularLocation>
        <location evidence="1 11">Cell outer membrane</location>
        <topology evidence="1 11">Multi-pass membrane protein</topology>
    </subcellularLocation>
</comment>
<dbReference type="PROSITE" id="PS01156">
    <property type="entry name" value="TONB_DEPENDENT_REC_2"/>
    <property type="match status" value="1"/>
</dbReference>
<dbReference type="PROSITE" id="PS52016">
    <property type="entry name" value="TONB_DEPENDENT_REC_3"/>
    <property type="match status" value="1"/>
</dbReference>
<dbReference type="InterPro" id="IPR037066">
    <property type="entry name" value="Plug_dom_sf"/>
</dbReference>
<evidence type="ECO:0000256" key="3">
    <source>
        <dbReference type="ARBA" id="ARBA00022448"/>
    </source>
</evidence>
<organism evidence="16 17">
    <name type="scientific">Aliikangiella coralliicola</name>
    <dbReference type="NCBI Taxonomy" id="2592383"/>
    <lineage>
        <taxon>Bacteria</taxon>
        <taxon>Pseudomonadati</taxon>
        <taxon>Pseudomonadota</taxon>
        <taxon>Gammaproteobacteria</taxon>
        <taxon>Oceanospirillales</taxon>
        <taxon>Pleioneaceae</taxon>
        <taxon>Aliikangiella</taxon>
    </lineage>
</organism>
<evidence type="ECO:0000256" key="4">
    <source>
        <dbReference type="ARBA" id="ARBA00022452"/>
    </source>
</evidence>
<dbReference type="InterPro" id="IPR012910">
    <property type="entry name" value="Plug_dom"/>
</dbReference>
<dbReference type="AlphaFoldDB" id="A0A545UIN0"/>
<dbReference type="InterPro" id="IPR000531">
    <property type="entry name" value="Beta-barrel_TonB"/>
</dbReference>
<evidence type="ECO:0000256" key="2">
    <source>
        <dbReference type="ARBA" id="ARBA00008143"/>
    </source>
</evidence>
<keyword evidence="3 11" id="KW-0813">Transport</keyword>
<keyword evidence="4 11" id="KW-1134">Transmembrane beta strand</keyword>
<dbReference type="Pfam" id="PF00593">
    <property type="entry name" value="TonB_dep_Rec_b-barrel"/>
    <property type="match status" value="1"/>
</dbReference>
<dbReference type="RefSeq" id="WP_142891385.1">
    <property type="nucleotide sequence ID" value="NZ_ML660160.1"/>
</dbReference>
<comment type="caution">
    <text evidence="16">The sequence shown here is derived from an EMBL/GenBank/DDBJ whole genome shotgun (WGS) entry which is preliminary data.</text>
</comment>
<dbReference type="SUPFAM" id="SSF56935">
    <property type="entry name" value="Porins"/>
    <property type="match status" value="1"/>
</dbReference>
<protein>
    <submittedName>
        <fullName evidence="16">TonB-dependent receptor</fullName>
    </submittedName>
</protein>
<dbReference type="GO" id="GO:0015344">
    <property type="term" value="F:siderophore uptake transmembrane transporter activity"/>
    <property type="evidence" value="ECO:0007669"/>
    <property type="project" value="TreeGrafter"/>
</dbReference>
<gene>
    <name evidence="16" type="ORF">FLL46_00100</name>
</gene>
<keyword evidence="7 13" id="KW-0798">TonB box</keyword>
<reference evidence="16 17" key="1">
    <citation type="submission" date="2019-07" db="EMBL/GenBank/DDBJ databases">
        <title>Draft genome for Aliikangiella sp. M105.</title>
        <authorList>
            <person name="Wang G."/>
        </authorList>
    </citation>
    <scope>NUCLEOTIDE SEQUENCE [LARGE SCALE GENOMIC DNA]</scope>
    <source>
        <strain evidence="16 17">M105</strain>
    </source>
</reference>
<dbReference type="PANTHER" id="PTHR30069">
    <property type="entry name" value="TONB-DEPENDENT OUTER MEMBRANE RECEPTOR"/>
    <property type="match status" value="1"/>
</dbReference>
<dbReference type="Gene3D" id="2.40.170.20">
    <property type="entry name" value="TonB-dependent receptor, beta-barrel domain"/>
    <property type="match status" value="1"/>
</dbReference>
<evidence type="ECO:0000313" key="16">
    <source>
        <dbReference type="EMBL" id="TQV89321.1"/>
    </source>
</evidence>
<keyword evidence="10 11" id="KW-0998">Cell outer membrane</keyword>
<evidence type="ECO:0000259" key="14">
    <source>
        <dbReference type="Pfam" id="PF00593"/>
    </source>
</evidence>
<dbReference type="GO" id="GO:0044718">
    <property type="term" value="P:siderophore transmembrane transport"/>
    <property type="evidence" value="ECO:0007669"/>
    <property type="project" value="TreeGrafter"/>
</dbReference>
<feature type="domain" description="TonB-dependent receptor-like beta-barrel" evidence="14">
    <location>
        <begin position="256"/>
        <end position="646"/>
    </location>
</feature>
<proteinExistence type="inferred from homology"/>
<dbReference type="InterPro" id="IPR010917">
    <property type="entry name" value="TonB_rcpt_CS"/>
</dbReference>
<evidence type="ECO:0000256" key="12">
    <source>
        <dbReference type="PROSITE-ProRule" id="PRU10144"/>
    </source>
</evidence>
<evidence type="ECO:0000313" key="17">
    <source>
        <dbReference type="Proteomes" id="UP000315439"/>
    </source>
</evidence>
<dbReference type="Pfam" id="PF07715">
    <property type="entry name" value="Plug"/>
    <property type="match status" value="1"/>
</dbReference>
<comment type="similarity">
    <text evidence="2">Belongs to the TonB-dependent receptor family. Hemoglobin/haptoglobin binding protein subfamily.</text>
</comment>